<comment type="similarity">
    <text evidence="1">Belongs to the FAH family.</text>
</comment>
<evidence type="ECO:0000256" key="1">
    <source>
        <dbReference type="ARBA" id="ARBA00010211"/>
    </source>
</evidence>
<gene>
    <name evidence="4" type="ORF">ACFFH4_22890</name>
</gene>
<dbReference type="InterPro" id="IPR036663">
    <property type="entry name" value="Fumarylacetoacetase_C_sf"/>
</dbReference>
<dbReference type="PANTHER" id="PTHR11820">
    <property type="entry name" value="ACYLPYRUVASE"/>
    <property type="match status" value="1"/>
</dbReference>
<dbReference type="SUPFAM" id="SSF56529">
    <property type="entry name" value="FAH"/>
    <property type="match status" value="1"/>
</dbReference>
<dbReference type="RefSeq" id="WP_273843690.1">
    <property type="nucleotide sequence ID" value="NZ_JAQQWT010000007.1"/>
</dbReference>
<protein>
    <submittedName>
        <fullName evidence="4">Fumarylacetoacetate hydrolase family protein</fullName>
    </submittedName>
</protein>
<dbReference type="Gene3D" id="3.90.850.10">
    <property type="entry name" value="Fumarylacetoacetase-like, C-terminal domain"/>
    <property type="match status" value="1"/>
</dbReference>
<name>A0ABV6NLV4_9BACI</name>
<keyword evidence="2" id="KW-0479">Metal-binding</keyword>
<dbReference type="EMBL" id="JBHLTR010000082">
    <property type="protein sequence ID" value="MFC0561733.1"/>
    <property type="molecule type" value="Genomic_DNA"/>
</dbReference>
<dbReference type="PANTHER" id="PTHR11820:SF7">
    <property type="entry name" value="ACYLPYRUVASE FAHD1, MITOCHONDRIAL"/>
    <property type="match status" value="1"/>
</dbReference>
<keyword evidence="5" id="KW-1185">Reference proteome</keyword>
<evidence type="ECO:0000313" key="5">
    <source>
        <dbReference type="Proteomes" id="UP001589833"/>
    </source>
</evidence>
<evidence type="ECO:0000259" key="3">
    <source>
        <dbReference type="Pfam" id="PF01557"/>
    </source>
</evidence>
<proteinExistence type="inferred from homology"/>
<dbReference type="Proteomes" id="UP001589833">
    <property type="component" value="Unassembled WGS sequence"/>
</dbReference>
<dbReference type="Pfam" id="PF01557">
    <property type="entry name" value="FAA_hydrolase"/>
    <property type="match status" value="1"/>
</dbReference>
<keyword evidence="4" id="KW-0378">Hydrolase</keyword>
<organism evidence="4 5">
    <name type="scientific">Halalkalibacter alkalisediminis</name>
    <dbReference type="NCBI Taxonomy" id="935616"/>
    <lineage>
        <taxon>Bacteria</taxon>
        <taxon>Bacillati</taxon>
        <taxon>Bacillota</taxon>
        <taxon>Bacilli</taxon>
        <taxon>Bacillales</taxon>
        <taxon>Bacillaceae</taxon>
        <taxon>Halalkalibacter</taxon>
    </lineage>
</organism>
<sequence>MNIYCIGRNYAKHATELGNAIPEEPILFSKPTHALVETKGQSIGLPWELGEIHHEIEIVLRIDREVKAGDRLSDVVSQMALGVDLTLRDVQSKLKEKGHPWLRAKGFRNSAIITPFWSFGGEEECEKTDFHLIKNGETVQHGNSKDMMFNFQAIMEECVQCFGLGEGDLIFTGTPEGVGPVTSGDHCRLLWGAEEKGQFTVA</sequence>
<comment type="caution">
    <text evidence="4">The sequence shown here is derived from an EMBL/GenBank/DDBJ whole genome shotgun (WGS) entry which is preliminary data.</text>
</comment>
<feature type="domain" description="Fumarylacetoacetase-like C-terminal" evidence="3">
    <location>
        <begin position="3"/>
        <end position="188"/>
    </location>
</feature>
<evidence type="ECO:0000313" key="4">
    <source>
        <dbReference type="EMBL" id="MFC0561733.1"/>
    </source>
</evidence>
<evidence type="ECO:0000256" key="2">
    <source>
        <dbReference type="ARBA" id="ARBA00022723"/>
    </source>
</evidence>
<dbReference type="GO" id="GO:0016787">
    <property type="term" value="F:hydrolase activity"/>
    <property type="evidence" value="ECO:0007669"/>
    <property type="project" value="UniProtKB-KW"/>
</dbReference>
<accession>A0ABV6NLV4</accession>
<dbReference type="InterPro" id="IPR011234">
    <property type="entry name" value="Fumarylacetoacetase-like_C"/>
</dbReference>
<reference evidence="4 5" key="1">
    <citation type="submission" date="2024-09" db="EMBL/GenBank/DDBJ databases">
        <authorList>
            <person name="Sun Q."/>
            <person name="Mori K."/>
        </authorList>
    </citation>
    <scope>NUCLEOTIDE SEQUENCE [LARGE SCALE GENOMIC DNA]</scope>
    <source>
        <strain evidence="4 5">NCAIM B.02301</strain>
    </source>
</reference>